<dbReference type="SUPFAM" id="SSF53335">
    <property type="entry name" value="S-adenosyl-L-methionine-dependent methyltransferases"/>
    <property type="match status" value="1"/>
</dbReference>
<dbReference type="Pfam" id="PF08100">
    <property type="entry name" value="Dimerisation"/>
    <property type="match status" value="1"/>
</dbReference>
<feature type="active site" description="Proton acceptor" evidence="4">
    <location>
        <position position="246"/>
    </location>
</feature>
<keyword evidence="2" id="KW-0808">Transferase</keyword>
<dbReference type="GO" id="GO:0046983">
    <property type="term" value="F:protein dimerization activity"/>
    <property type="evidence" value="ECO:0007669"/>
    <property type="project" value="InterPro"/>
</dbReference>
<evidence type="ECO:0000313" key="8">
    <source>
        <dbReference type="Proteomes" id="UP000535182"/>
    </source>
</evidence>
<dbReference type="Pfam" id="PF00891">
    <property type="entry name" value="Methyltransf_2"/>
    <property type="match status" value="1"/>
</dbReference>
<sequence>MATSALPQPPTPERVFNALNAYEQTEAMKAAIELEIFTAIAEGNTSAATIAKRCQAAERGVEILCNYLTIHGFLSKEGTQYGLAPDSALFLNKGSRAYIGGAIEFLLAPRIREGHARLTEAVRGGGSALGEGTLEPDNPDWVKFARAMMPLMHMPAQIMAGELLKGGEVKKVLDVAASHGIFGISVAKQNSAAQIYASDWKNVLEVARENAQAMGVVDRYHLLAGSTFDVDFGGDYDLALVTNFLHHFDLPTCTAFMRKVHVSLRPGGRAAILDFVPNPDRVTPPTAAAFSLMMLATTPSGNAYTFEEYERLLKEAGFARVELTPPQIGMGRLIVAYR</sequence>
<dbReference type="InterPro" id="IPR012967">
    <property type="entry name" value="COMT_dimerisation"/>
</dbReference>
<dbReference type="Gene3D" id="3.40.50.150">
    <property type="entry name" value="Vaccinia Virus protein VP39"/>
    <property type="match status" value="1"/>
</dbReference>
<evidence type="ECO:0000313" key="7">
    <source>
        <dbReference type="EMBL" id="MBB5327172.1"/>
    </source>
</evidence>
<comment type="caution">
    <text evidence="7">The sequence shown here is derived from an EMBL/GenBank/DDBJ whole genome shotgun (WGS) entry which is preliminary data.</text>
</comment>
<dbReference type="InterPro" id="IPR001077">
    <property type="entry name" value="COMT_C"/>
</dbReference>
<gene>
    <name evidence="7" type="ORF">HDF14_000766</name>
</gene>
<dbReference type="PANTHER" id="PTHR11746">
    <property type="entry name" value="O-METHYLTRANSFERASE"/>
    <property type="match status" value="1"/>
</dbReference>
<feature type="domain" description="O-methyltransferase C-terminal" evidence="5">
    <location>
        <begin position="146"/>
        <end position="319"/>
    </location>
</feature>
<evidence type="ECO:0000256" key="2">
    <source>
        <dbReference type="ARBA" id="ARBA00022679"/>
    </source>
</evidence>
<keyword evidence="8" id="KW-1185">Reference proteome</keyword>
<dbReference type="SUPFAM" id="SSF46785">
    <property type="entry name" value="Winged helix' DNA-binding domain"/>
    <property type="match status" value="1"/>
</dbReference>
<dbReference type="Gene3D" id="1.20.5.840">
    <property type="entry name" value="hypothetical RNA methyltransferase"/>
    <property type="match status" value="1"/>
</dbReference>
<dbReference type="AlphaFoldDB" id="A0A9X0U3U1"/>
<dbReference type="Gene3D" id="1.10.10.10">
    <property type="entry name" value="Winged helix-like DNA-binding domain superfamily/Winged helix DNA-binding domain"/>
    <property type="match status" value="1"/>
</dbReference>
<dbReference type="EMBL" id="JACHEB010000001">
    <property type="protein sequence ID" value="MBB5327172.1"/>
    <property type="molecule type" value="Genomic_DNA"/>
</dbReference>
<feature type="domain" description="O-methyltransferase dimerisation" evidence="6">
    <location>
        <begin position="19"/>
        <end position="92"/>
    </location>
</feature>
<evidence type="ECO:0000256" key="3">
    <source>
        <dbReference type="ARBA" id="ARBA00022691"/>
    </source>
</evidence>
<dbReference type="CDD" id="cd02440">
    <property type="entry name" value="AdoMet_MTases"/>
    <property type="match status" value="1"/>
</dbReference>
<organism evidence="7 8">
    <name type="scientific">Tunturiibacter gelidiferens</name>
    <dbReference type="NCBI Taxonomy" id="3069689"/>
    <lineage>
        <taxon>Bacteria</taxon>
        <taxon>Pseudomonadati</taxon>
        <taxon>Acidobacteriota</taxon>
        <taxon>Terriglobia</taxon>
        <taxon>Terriglobales</taxon>
        <taxon>Acidobacteriaceae</taxon>
        <taxon>Tunturiibacter</taxon>
    </lineage>
</organism>
<proteinExistence type="predicted"/>
<accession>A0A9X0U3U1</accession>
<dbReference type="InterPro" id="IPR036388">
    <property type="entry name" value="WH-like_DNA-bd_sf"/>
</dbReference>
<evidence type="ECO:0000259" key="6">
    <source>
        <dbReference type="Pfam" id="PF08100"/>
    </source>
</evidence>
<evidence type="ECO:0000259" key="5">
    <source>
        <dbReference type="Pfam" id="PF00891"/>
    </source>
</evidence>
<keyword evidence="3" id="KW-0949">S-adenosyl-L-methionine</keyword>
<keyword evidence="7" id="KW-0830">Ubiquinone</keyword>
<reference evidence="7 8" key="1">
    <citation type="submission" date="2020-08" db="EMBL/GenBank/DDBJ databases">
        <title>Genomic Encyclopedia of Type Strains, Phase IV (KMG-V): Genome sequencing to study the core and pangenomes of soil and plant-associated prokaryotes.</title>
        <authorList>
            <person name="Whitman W."/>
        </authorList>
    </citation>
    <scope>NUCLEOTIDE SEQUENCE [LARGE SCALE GENOMIC DNA]</scope>
    <source>
        <strain evidence="7 8">X5P2</strain>
    </source>
</reference>
<evidence type="ECO:0000256" key="1">
    <source>
        <dbReference type="ARBA" id="ARBA00022603"/>
    </source>
</evidence>
<dbReference type="InterPro" id="IPR036390">
    <property type="entry name" value="WH_DNA-bd_sf"/>
</dbReference>
<dbReference type="Proteomes" id="UP000535182">
    <property type="component" value="Unassembled WGS sequence"/>
</dbReference>
<dbReference type="RefSeq" id="WP_183973587.1">
    <property type="nucleotide sequence ID" value="NZ_JACHEB010000001.1"/>
</dbReference>
<dbReference type="GO" id="GO:0008171">
    <property type="term" value="F:O-methyltransferase activity"/>
    <property type="evidence" value="ECO:0007669"/>
    <property type="project" value="InterPro"/>
</dbReference>
<evidence type="ECO:0000256" key="4">
    <source>
        <dbReference type="PIRSR" id="PIRSR005739-1"/>
    </source>
</evidence>
<name>A0A9X0U3U1_9BACT</name>
<keyword evidence="1" id="KW-0489">Methyltransferase</keyword>
<dbReference type="PIRSF" id="PIRSF005739">
    <property type="entry name" value="O-mtase"/>
    <property type="match status" value="1"/>
</dbReference>
<dbReference type="InterPro" id="IPR016461">
    <property type="entry name" value="COMT-like"/>
</dbReference>
<dbReference type="InterPro" id="IPR029063">
    <property type="entry name" value="SAM-dependent_MTases_sf"/>
</dbReference>
<dbReference type="PROSITE" id="PS51683">
    <property type="entry name" value="SAM_OMT_II"/>
    <property type="match status" value="1"/>
</dbReference>
<dbReference type="GO" id="GO:0032259">
    <property type="term" value="P:methylation"/>
    <property type="evidence" value="ECO:0007669"/>
    <property type="project" value="UniProtKB-KW"/>
</dbReference>
<protein>
    <submittedName>
        <fullName evidence="7">Ubiquinone/menaquinone biosynthesis C-methylase UbiE</fullName>
    </submittedName>
</protein>